<organism evidence="1 2">
    <name type="scientific">Phormidesmis priestleyi</name>
    <dbReference type="NCBI Taxonomy" id="268141"/>
    <lineage>
        <taxon>Bacteria</taxon>
        <taxon>Bacillati</taxon>
        <taxon>Cyanobacteriota</taxon>
        <taxon>Cyanophyceae</taxon>
        <taxon>Leptolyngbyales</taxon>
        <taxon>Leptolyngbyaceae</taxon>
        <taxon>Phormidesmis</taxon>
    </lineage>
</organism>
<evidence type="ECO:0000313" key="1">
    <source>
        <dbReference type="EMBL" id="PZO59881.1"/>
    </source>
</evidence>
<comment type="caution">
    <text evidence="1">The sequence shown here is derived from an EMBL/GenBank/DDBJ whole genome shotgun (WGS) entry which is preliminary data.</text>
</comment>
<gene>
    <name evidence="1" type="ORF">DCF15_03225</name>
</gene>
<dbReference type="Proteomes" id="UP000249794">
    <property type="component" value="Unassembled WGS sequence"/>
</dbReference>
<evidence type="ECO:0000313" key="2">
    <source>
        <dbReference type="Proteomes" id="UP000249794"/>
    </source>
</evidence>
<protein>
    <submittedName>
        <fullName evidence="1">Uncharacterized protein</fullName>
    </submittedName>
</protein>
<reference evidence="2" key="1">
    <citation type="submission" date="2018-04" db="EMBL/GenBank/DDBJ databases">
        <authorList>
            <person name="Cornet L."/>
        </authorList>
    </citation>
    <scope>NUCLEOTIDE SEQUENCE [LARGE SCALE GENOMIC DNA]</scope>
</reference>
<proteinExistence type="predicted"/>
<name>A0A2W4ZMS2_9CYAN</name>
<dbReference type="EMBL" id="QBMP01000017">
    <property type="protein sequence ID" value="PZO59881.1"/>
    <property type="molecule type" value="Genomic_DNA"/>
</dbReference>
<sequence length="180" mass="19410">MASSAAGILMLSASAQDDQRPINLVDMAKYYSGLASQDRALALLQEQINNTNPTLLQADSIVSNIWRDTDSFAGHTDILSQIPSAQRNGTDPLALAMNSIDMRSAAPVNIEMLTGGAVESPSQVIVTIDQSGMLDDSLAGIRHQFDIAQQNGQWQIQRAGRQVRCQQGRGHQGWSEANCS</sequence>
<reference evidence="1 2" key="2">
    <citation type="submission" date="2018-06" db="EMBL/GenBank/DDBJ databases">
        <title>Metagenomic assembly of (sub)arctic Cyanobacteria and their associated microbiome from non-axenic cultures.</title>
        <authorList>
            <person name="Baurain D."/>
        </authorList>
    </citation>
    <scope>NUCLEOTIDE SEQUENCE [LARGE SCALE GENOMIC DNA]</scope>
    <source>
        <strain evidence="1">ULC027bin1</strain>
    </source>
</reference>
<accession>A0A2W4ZMS2</accession>
<dbReference type="AlphaFoldDB" id="A0A2W4ZMS2"/>